<evidence type="ECO:0000313" key="1">
    <source>
        <dbReference type="EMBL" id="BBH23078.1"/>
    </source>
</evidence>
<sequence length="108" mass="12573">MFHIRPCPFTTSELFDKKLAKLHPRERKDVLEAIERMTNEAPNFSPGLGIDKIESAKGIKPTVWEARANKELRMSWQFIDVVLDDKGTKTKGIFFRNVDHHDRLLKKP</sequence>
<keyword evidence="2" id="KW-1185">Reference proteome</keyword>
<dbReference type="Proteomes" id="UP000275368">
    <property type="component" value="Chromosome"/>
</dbReference>
<gene>
    <name evidence="1" type="ORF">Back11_44230</name>
</gene>
<protein>
    <submittedName>
        <fullName evidence="1">Uncharacterized protein</fullName>
    </submittedName>
</protein>
<dbReference type="KEGG" id="pbk:Back11_44230"/>
<organism evidence="1 2">
    <name type="scientific">Paenibacillus baekrokdamisoli</name>
    <dbReference type="NCBI Taxonomy" id="1712516"/>
    <lineage>
        <taxon>Bacteria</taxon>
        <taxon>Bacillati</taxon>
        <taxon>Bacillota</taxon>
        <taxon>Bacilli</taxon>
        <taxon>Bacillales</taxon>
        <taxon>Paenibacillaceae</taxon>
        <taxon>Paenibacillus</taxon>
    </lineage>
</organism>
<reference evidence="1 2" key="1">
    <citation type="submission" date="2018-11" db="EMBL/GenBank/DDBJ databases">
        <title>Complete genome sequence of Paenibacillus baekrokdamisoli strain KCTC 33723.</title>
        <authorList>
            <person name="Kang S.W."/>
            <person name="Lee K.C."/>
            <person name="Kim K.K."/>
            <person name="Kim J.S."/>
            <person name="Kim D.S."/>
            <person name="Ko S.H."/>
            <person name="Yang S.H."/>
            <person name="Lee J.S."/>
        </authorList>
    </citation>
    <scope>NUCLEOTIDE SEQUENCE [LARGE SCALE GENOMIC DNA]</scope>
    <source>
        <strain evidence="1 2">KCTC 33723</strain>
    </source>
</reference>
<evidence type="ECO:0000313" key="2">
    <source>
        <dbReference type="Proteomes" id="UP000275368"/>
    </source>
</evidence>
<dbReference type="EMBL" id="AP019308">
    <property type="protein sequence ID" value="BBH23078.1"/>
    <property type="molecule type" value="Genomic_DNA"/>
</dbReference>
<proteinExistence type="predicted"/>
<dbReference type="OrthoDB" id="5521312at2"/>
<dbReference type="AlphaFoldDB" id="A0A3G9JG92"/>
<dbReference type="RefSeq" id="WP_125662166.1">
    <property type="nucleotide sequence ID" value="NZ_AP019308.1"/>
</dbReference>
<name>A0A3G9JG92_9BACL</name>
<accession>A0A3G9JG92</accession>